<gene>
    <name evidence="2" type="ORF">A4A58_23655</name>
</gene>
<dbReference type="Proteomes" id="UP000076574">
    <property type="component" value="Unassembled WGS sequence"/>
</dbReference>
<protein>
    <submittedName>
        <fullName evidence="2">Uncharacterized protein</fullName>
    </submittedName>
</protein>
<dbReference type="AlphaFoldDB" id="A0A164A265"/>
<reference evidence="2 3" key="1">
    <citation type="submission" date="2016-03" db="EMBL/GenBank/DDBJ databases">
        <title>Microsymbionts genomes from the relict species Vavilovia formosa (Stev.) Fed.</title>
        <authorList>
            <person name="Kopat V."/>
            <person name="Chirak E."/>
            <person name="Kimeklis A."/>
            <person name="Andronov E."/>
        </authorList>
    </citation>
    <scope>NUCLEOTIDE SEQUENCE [LARGE SCALE GENOMIC DNA]</scope>
    <source>
        <strain evidence="2 3">Vaf07</strain>
    </source>
</reference>
<evidence type="ECO:0000313" key="2">
    <source>
        <dbReference type="EMBL" id="KZD24149.1"/>
    </source>
</evidence>
<proteinExistence type="predicted"/>
<sequence>MTALVLVASMLTGCAEINRRGGVIADVEDYVLFVAHTKSHRLFRSYMLIGVLLAAARQGSHNEIDKSAIAGNLQSALAIAYESYACLYTNSKNEKWIEAAVTKIGSYEATSFPEPAVCQFFDEKMARLDYALYRLALSSLFNERSNAQLASIRDKLIGELPVISASAKAAIFANKAVSQATTIVDDLLNLSFSSAGPVLTLLPLYRDALEMNMWVITDNLTKICGDVEGSAEAVPVNYRPVETGYPMDCTTKAYAKSILSNGNGNLALWRDFVWRMNYSVGSIEAYQPHFLLVSRLIWRSCENLLANCSNVMTSSFELAAKQSLIVNWNTKQLKRTYSAEVPTSSRLARQPVLPPLIGTSSPKDVVPQGREPDATGAIGEPKKQ</sequence>
<evidence type="ECO:0000313" key="3">
    <source>
        <dbReference type="Proteomes" id="UP000076574"/>
    </source>
</evidence>
<keyword evidence="3" id="KW-1185">Reference proteome</keyword>
<dbReference type="EMBL" id="LVYV01000005">
    <property type="protein sequence ID" value="KZD24149.1"/>
    <property type="molecule type" value="Genomic_DNA"/>
</dbReference>
<organism evidence="2 3">
    <name type="scientific">Tardiphaga robiniae</name>
    <dbReference type="NCBI Taxonomy" id="943830"/>
    <lineage>
        <taxon>Bacteria</taxon>
        <taxon>Pseudomonadati</taxon>
        <taxon>Pseudomonadota</taxon>
        <taxon>Alphaproteobacteria</taxon>
        <taxon>Hyphomicrobiales</taxon>
        <taxon>Nitrobacteraceae</taxon>
        <taxon>Tardiphaga</taxon>
    </lineage>
</organism>
<comment type="caution">
    <text evidence="2">The sequence shown here is derived from an EMBL/GenBank/DDBJ whole genome shotgun (WGS) entry which is preliminary data.</text>
</comment>
<name>A0A164A265_9BRAD</name>
<feature type="region of interest" description="Disordered" evidence="1">
    <location>
        <begin position="353"/>
        <end position="384"/>
    </location>
</feature>
<evidence type="ECO:0000256" key="1">
    <source>
        <dbReference type="SAM" id="MobiDB-lite"/>
    </source>
</evidence>
<accession>A0A164A265</accession>